<dbReference type="AlphaFoldDB" id="A0AAW1MJ78"/>
<dbReference type="Pfam" id="PF06964">
    <property type="entry name" value="Alpha-L-AF_C"/>
    <property type="match status" value="1"/>
</dbReference>
<dbReference type="Pfam" id="PF22848">
    <property type="entry name" value="ASD1_dom"/>
    <property type="match status" value="1"/>
</dbReference>
<dbReference type="InterPro" id="IPR055235">
    <property type="entry name" value="ASD1_cat"/>
</dbReference>
<evidence type="ECO:0000313" key="9">
    <source>
        <dbReference type="Proteomes" id="UP001443914"/>
    </source>
</evidence>
<sequence>MITGFKKVDMATNNNITSVYFLLLGILFVSQTCFAKDHHRTASLSIDMSSTRTIPNNFFGIFFEEINHAGAGGLWAELVSNRGFEAGGRHVPSMISPWGMIGDEKTISIITDMSSQFKTNPMALRMDVHCNATTCPPGGVGIYNPGYWGMNIEEGKTYRVIFYVKSSRDLKAILSLVSEDGTEVLAFKHIVADAEKMKKWTKIESTLTATGSNPKARLQLTTTQNGTIWLDQVSAMPTDTYKGHGFRKDLMKMLLDLKPRFLRFPGGCYVEGNTLANAFRWKETVGPWEERPGHLGDVWNYWSDDGLGYLEYLQLAEDLGAEPVWVINNGFGLLDSVDPSLLQPFVQEMLDSIEFARGNAKTSKWGSLRAKLGHPAPFSLKYLAIGNEDCDMPNYKENYVKFYKAVKKAYPDIKTISNCDGSRKDLDHPADLYDYHNYTSAEGMLQLTHHFEKISRNKPHAPKAFVSEYAVTEPGKVVMNGTFKGALAEAAFLLSLEKNSDVVEMVSYAPLFVNQNDRKWNPDAIFFNSNKAYGIASYWVQTFFKESSGAKLLDSHLRIHAKDDNIYATAIKWTDKTEKKNYVTIKVVNFNHTSAKISLQGLDRKSIRLVRQTVLSSDDLEGDNSFNNPTKVVPQTSTFKAKHKGIDKLVVEPYTFTAFDFIL</sequence>
<dbReference type="PANTHER" id="PTHR31776">
    <property type="entry name" value="ALPHA-L-ARABINOFURANOSIDASE 1"/>
    <property type="match status" value="1"/>
</dbReference>
<protein>
    <recommendedName>
        <fullName evidence="3">non-reducing end alpha-L-arabinofuranosidase</fullName>
        <ecNumber evidence="3">3.2.1.55</ecNumber>
    </recommendedName>
</protein>
<keyword evidence="4" id="KW-0732">Signal</keyword>
<dbReference type="InterPro" id="IPR008979">
    <property type="entry name" value="Galactose-bd-like_sf"/>
</dbReference>
<dbReference type="EMBL" id="JBDFQZ010000002">
    <property type="protein sequence ID" value="KAK9747964.1"/>
    <property type="molecule type" value="Genomic_DNA"/>
</dbReference>
<dbReference type="FunFam" id="3.20.20.80:FF:000025">
    <property type="entry name" value="Alpha-L-arabinofuranosidase 1"/>
    <property type="match status" value="1"/>
</dbReference>
<evidence type="ECO:0000256" key="1">
    <source>
        <dbReference type="ARBA" id="ARBA00001462"/>
    </source>
</evidence>
<dbReference type="SUPFAM" id="SSF51011">
    <property type="entry name" value="Glycosyl hydrolase domain"/>
    <property type="match status" value="1"/>
</dbReference>
<dbReference type="GO" id="GO:0046373">
    <property type="term" value="P:L-arabinose metabolic process"/>
    <property type="evidence" value="ECO:0007669"/>
    <property type="project" value="InterPro"/>
</dbReference>
<proteinExistence type="inferred from homology"/>
<keyword evidence="6" id="KW-0325">Glycoprotein</keyword>
<organism evidence="8 9">
    <name type="scientific">Saponaria officinalis</name>
    <name type="common">Common soapwort</name>
    <name type="synonym">Lychnis saponaria</name>
    <dbReference type="NCBI Taxonomy" id="3572"/>
    <lineage>
        <taxon>Eukaryota</taxon>
        <taxon>Viridiplantae</taxon>
        <taxon>Streptophyta</taxon>
        <taxon>Embryophyta</taxon>
        <taxon>Tracheophyta</taxon>
        <taxon>Spermatophyta</taxon>
        <taxon>Magnoliopsida</taxon>
        <taxon>eudicotyledons</taxon>
        <taxon>Gunneridae</taxon>
        <taxon>Pentapetalae</taxon>
        <taxon>Caryophyllales</taxon>
        <taxon>Caryophyllaceae</taxon>
        <taxon>Caryophylleae</taxon>
        <taxon>Saponaria</taxon>
    </lineage>
</organism>
<evidence type="ECO:0000256" key="2">
    <source>
        <dbReference type="ARBA" id="ARBA00007186"/>
    </source>
</evidence>
<evidence type="ECO:0000259" key="7">
    <source>
        <dbReference type="SMART" id="SM00813"/>
    </source>
</evidence>
<comment type="catalytic activity">
    <reaction evidence="1">
        <text>Hydrolysis of terminal non-reducing alpha-L-arabinofuranoside residues in alpha-L-arabinosides.</text>
        <dbReference type="EC" id="3.2.1.55"/>
    </reaction>
</comment>
<comment type="caution">
    <text evidence="8">The sequence shown here is derived from an EMBL/GenBank/DDBJ whole genome shotgun (WGS) entry which is preliminary data.</text>
</comment>
<dbReference type="Gene3D" id="3.20.20.80">
    <property type="entry name" value="Glycosidases"/>
    <property type="match status" value="1"/>
</dbReference>
<evidence type="ECO:0000256" key="4">
    <source>
        <dbReference type="ARBA" id="ARBA00022729"/>
    </source>
</evidence>
<dbReference type="InterPro" id="IPR010720">
    <property type="entry name" value="Alpha-L-AF_C"/>
</dbReference>
<dbReference type="GO" id="GO:0046556">
    <property type="term" value="F:alpha-L-arabinofuranosidase activity"/>
    <property type="evidence" value="ECO:0007669"/>
    <property type="project" value="UniProtKB-EC"/>
</dbReference>
<evidence type="ECO:0000313" key="8">
    <source>
        <dbReference type="EMBL" id="KAK9747964.1"/>
    </source>
</evidence>
<keyword evidence="5" id="KW-0378">Hydrolase</keyword>
<evidence type="ECO:0000256" key="5">
    <source>
        <dbReference type="ARBA" id="ARBA00022801"/>
    </source>
</evidence>
<evidence type="ECO:0000256" key="3">
    <source>
        <dbReference type="ARBA" id="ARBA00012670"/>
    </source>
</evidence>
<reference evidence="8" key="1">
    <citation type="submission" date="2024-03" db="EMBL/GenBank/DDBJ databases">
        <title>WGS assembly of Saponaria officinalis var. Norfolk2.</title>
        <authorList>
            <person name="Jenkins J."/>
            <person name="Shu S."/>
            <person name="Grimwood J."/>
            <person name="Barry K."/>
            <person name="Goodstein D."/>
            <person name="Schmutz J."/>
            <person name="Leebens-Mack J."/>
            <person name="Osbourn A."/>
        </authorList>
    </citation>
    <scope>NUCLEOTIDE SEQUENCE [LARGE SCALE GENOMIC DNA]</scope>
    <source>
        <strain evidence="8">JIC</strain>
    </source>
</reference>
<dbReference type="Proteomes" id="UP001443914">
    <property type="component" value="Unassembled WGS sequence"/>
</dbReference>
<dbReference type="InterPro" id="IPR013780">
    <property type="entry name" value="Glyco_hydro_b"/>
</dbReference>
<dbReference type="Gene3D" id="2.60.40.1180">
    <property type="entry name" value="Golgi alpha-mannosidase II"/>
    <property type="match status" value="1"/>
</dbReference>
<dbReference type="SMART" id="SM00813">
    <property type="entry name" value="Alpha-L-AF_C"/>
    <property type="match status" value="1"/>
</dbReference>
<keyword evidence="9" id="KW-1185">Reference proteome</keyword>
<feature type="domain" description="Alpha-L-arabinofuranosidase C-terminal" evidence="7">
    <location>
        <begin position="467"/>
        <end position="655"/>
    </location>
</feature>
<comment type="similarity">
    <text evidence="2">Belongs to the glycosyl hydrolase 51 family.</text>
</comment>
<dbReference type="InterPro" id="IPR051563">
    <property type="entry name" value="Glycosyl_Hydrolase_51"/>
</dbReference>
<dbReference type="SUPFAM" id="SSF49785">
    <property type="entry name" value="Galactose-binding domain-like"/>
    <property type="match status" value="1"/>
</dbReference>
<dbReference type="SUPFAM" id="SSF51445">
    <property type="entry name" value="(Trans)glycosidases"/>
    <property type="match status" value="1"/>
</dbReference>
<gene>
    <name evidence="8" type="ORF">RND81_02G026900</name>
</gene>
<dbReference type="PANTHER" id="PTHR31776:SF0">
    <property type="entry name" value="ALPHA-L-ARABINOFURANOSIDASE 1"/>
    <property type="match status" value="1"/>
</dbReference>
<evidence type="ECO:0000256" key="6">
    <source>
        <dbReference type="ARBA" id="ARBA00023180"/>
    </source>
</evidence>
<name>A0AAW1MJ78_SAPOF</name>
<dbReference type="InterPro" id="IPR017853">
    <property type="entry name" value="GH"/>
</dbReference>
<dbReference type="EC" id="3.2.1.55" evidence="3"/>
<accession>A0AAW1MJ78</accession>